<organism evidence="9">
    <name type="scientific">Ananas comosus var. bracteatus</name>
    <name type="common">red pineapple</name>
    <dbReference type="NCBI Taxonomy" id="296719"/>
    <lineage>
        <taxon>Eukaryota</taxon>
        <taxon>Viridiplantae</taxon>
        <taxon>Streptophyta</taxon>
        <taxon>Embryophyta</taxon>
        <taxon>Tracheophyta</taxon>
        <taxon>Spermatophyta</taxon>
        <taxon>Magnoliopsida</taxon>
        <taxon>Liliopsida</taxon>
        <taxon>Poales</taxon>
        <taxon>Bromeliaceae</taxon>
        <taxon>Bromelioideae</taxon>
        <taxon>Ananas</taxon>
    </lineage>
</organism>
<dbReference type="InterPro" id="IPR023828">
    <property type="entry name" value="Peptidase_S8_Ser-AS"/>
</dbReference>
<reference evidence="9" key="1">
    <citation type="submission" date="2020-07" db="EMBL/GenBank/DDBJ databases">
        <authorList>
            <person name="Lin J."/>
        </authorList>
    </citation>
    <scope>NUCLEOTIDE SEQUENCE</scope>
</reference>
<dbReference type="GO" id="GO:0004252">
    <property type="term" value="F:serine-type endopeptidase activity"/>
    <property type="evidence" value="ECO:0007669"/>
    <property type="project" value="InterPro"/>
</dbReference>
<gene>
    <name evidence="9" type="ORF">CB5_LOCUS5361</name>
</gene>
<dbReference type="InterPro" id="IPR045051">
    <property type="entry name" value="SBT"/>
</dbReference>
<dbReference type="AlphaFoldDB" id="A0A6V7NU67"/>
<dbReference type="InterPro" id="IPR036852">
    <property type="entry name" value="Peptidase_S8/S53_dom_sf"/>
</dbReference>
<keyword evidence="3" id="KW-0732">Signal</keyword>
<evidence type="ECO:0000256" key="3">
    <source>
        <dbReference type="ARBA" id="ARBA00022729"/>
    </source>
</evidence>
<dbReference type="GO" id="GO:0006508">
    <property type="term" value="P:proteolysis"/>
    <property type="evidence" value="ECO:0007669"/>
    <property type="project" value="UniProtKB-KW"/>
</dbReference>
<keyword evidence="2" id="KW-0645">Protease</keyword>
<dbReference type="CDD" id="cd02120">
    <property type="entry name" value="PA_subtilisin_like"/>
    <property type="match status" value="1"/>
</dbReference>
<dbReference type="Gene3D" id="3.50.30.30">
    <property type="match status" value="1"/>
</dbReference>
<evidence type="ECO:0000256" key="6">
    <source>
        <dbReference type="PROSITE-ProRule" id="PRU01240"/>
    </source>
</evidence>
<feature type="region of interest" description="Disordered" evidence="7">
    <location>
        <begin position="163"/>
        <end position="186"/>
    </location>
</feature>
<dbReference type="PROSITE" id="PS51892">
    <property type="entry name" value="SUBTILASE"/>
    <property type="match status" value="1"/>
</dbReference>
<dbReference type="EMBL" id="LR862142">
    <property type="protein sequence ID" value="CAD1822150.1"/>
    <property type="molecule type" value="Genomic_DNA"/>
</dbReference>
<evidence type="ECO:0000259" key="8">
    <source>
        <dbReference type="Pfam" id="PF00082"/>
    </source>
</evidence>
<feature type="domain" description="Peptidase S8/S53" evidence="8">
    <location>
        <begin position="37"/>
        <end position="159"/>
    </location>
</feature>
<dbReference type="SUPFAM" id="SSF52743">
    <property type="entry name" value="Subtilisin-like"/>
    <property type="match status" value="1"/>
</dbReference>
<dbReference type="PROSITE" id="PS00138">
    <property type="entry name" value="SUBTILASE_SER"/>
    <property type="match status" value="1"/>
</dbReference>
<evidence type="ECO:0000256" key="2">
    <source>
        <dbReference type="ARBA" id="ARBA00022670"/>
    </source>
</evidence>
<evidence type="ECO:0000256" key="1">
    <source>
        <dbReference type="ARBA" id="ARBA00011073"/>
    </source>
</evidence>
<accession>A0A6V7NU67</accession>
<protein>
    <recommendedName>
        <fullName evidence="8">Peptidase S8/S53 domain-containing protein</fullName>
    </recommendedName>
</protein>
<keyword evidence="4" id="KW-0378">Hydrolase</keyword>
<evidence type="ECO:0000256" key="7">
    <source>
        <dbReference type="SAM" id="MobiDB-lite"/>
    </source>
</evidence>
<dbReference type="PANTHER" id="PTHR10795">
    <property type="entry name" value="PROPROTEIN CONVERTASE SUBTILISIN/KEXIN"/>
    <property type="match status" value="1"/>
</dbReference>
<evidence type="ECO:0000313" key="9">
    <source>
        <dbReference type="EMBL" id="CAD1822150.1"/>
    </source>
</evidence>
<proteinExistence type="inferred from homology"/>
<evidence type="ECO:0000256" key="4">
    <source>
        <dbReference type="ARBA" id="ARBA00022801"/>
    </source>
</evidence>
<dbReference type="Gene3D" id="3.40.50.200">
    <property type="entry name" value="Peptidase S8/S53 domain"/>
    <property type="match status" value="1"/>
</dbReference>
<dbReference type="InterPro" id="IPR000209">
    <property type="entry name" value="Peptidase_S8/S53_dom"/>
</dbReference>
<keyword evidence="5" id="KW-0720">Serine protease</keyword>
<name>A0A6V7NU67_ANACO</name>
<evidence type="ECO:0000256" key="5">
    <source>
        <dbReference type="ARBA" id="ARBA00022825"/>
    </source>
</evidence>
<comment type="similarity">
    <text evidence="1 6">Belongs to the peptidase S8 family.</text>
</comment>
<sequence>MILLNPPLKGFTTNSDPHVLPAVHLSYSDGVKILAYYKKLRNSTGVSAATASIIFRKTTYGHRPSPAVASFSSRGPPPSNGGILKPDVLAPGVNILAAWPFAVGPSPSALATSTFNFLSGTSMAAPHVSGIAALIKNKHPKWQPAFISSAIITSAKDVDLEGIRSPTSSGTAMRAYSQPAPDKSTP</sequence>
<dbReference type="Pfam" id="PF00082">
    <property type="entry name" value="Peptidase_S8"/>
    <property type="match status" value="1"/>
</dbReference>
<comment type="caution">
    <text evidence="6">Lacks conserved residue(s) required for the propagation of feature annotation.</text>
</comment>